<reference evidence="3" key="1">
    <citation type="submission" date="2021-02" db="EMBL/GenBank/DDBJ databases">
        <title>Genome-Resolved Metagenomics of a Microbial Community Performing Photosynthetic Biological Nutrient Removal.</title>
        <authorList>
            <person name="Mcdaniel E.A."/>
        </authorList>
    </citation>
    <scope>NUCLEOTIDE SEQUENCE</scope>
    <source>
        <strain evidence="3">UWPOB_OBS1</strain>
    </source>
</reference>
<accession>A0A8J7TNJ4</accession>
<feature type="region of interest" description="Disordered" evidence="1">
    <location>
        <begin position="178"/>
        <end position="200"/>
    </location>
</feature>
<dbReference type="Pfam" id="PF16289">
    <property type="entry name" value="PIN_12"/>
    <property type="match status" value="1"/>
</dbReference>
<evidence type="ECO:0000256" key="1">
    <source>
        <dbReference type="SAM" id="MobiDB-lite"/>
    </source>
</evidence>
<name>A0A8J7TNJ4_9BACT</name>
<evidence type="ECO:0000313" key="3">
    <source>
        <dbReference type="EMBL" id="MBN8661078.1"/>
    </source>
</evidence>
<feature type="domain" description="DUF4935" evidence="2">
    <location>
        <begin position="5"/>
        <end position="177"/>
    </location>
</feature>
<dbReference type="InterPro" id="IPR032557">
    <property type="entry name" value="DUF4935"/>
</dbReference>
<organism evidence="3 4">
    <name type="scientific">Candidatus Obscuribacter phosphatis</name>
    <dbReference type="NCBI Taxonomy" id="1906157"/>
    <lineage>
        <taxon>Bacteria</taxon>
        <taxon>Bacillati</taxon>
        <taxon>Candidatus Melainabacteria</taxon>
        <taxon>Candidatus Obscuribacterales</taxon>
        <taxon>Candidatus Obscuribacteraceae</taxon>
        <taxon>Candidatus Obscuribacter</taxon>
    </lineage>
</organism>
<dbReference type="Proteomes" id="UP000664277">
    <property type="component" value="Unassembled WGS sequence"/>
</dbReference>
<comment type="caution">
    <text evidence="3">The sequence shown here is derived from an EMBL/GenBank/DDBJ whole genome shotgun (WGS) entry which is preliminary data.</text>
</comment>
<evidence type="ECO:0000259" key="2">
    <source>
        <dbReference type="Pfam" id="PF16289"/>
    </source>
</evidence>
<evidence type="ECO:0000313" key="4">
    <source>
        <dbReference type="Proteomes" id="UP000664277"/>
    </source>
</evidence>
<gene>
    <name evidence="3" type="ORF">J0M35_11990</name>
</gene>
<dbReference type="AlphaFoldDB" id="A0A8J7TNJ4"/>
<dbReference type="EMBL" id="JAFLCK010000016">
    <property type="protein sequence ID" value="MBN8661078.1"/>
    <property type="molecule type" value="Genomic_DNA"/>
</dbReference>
<protein>
    <submittedName>
        <fullName evidence="3">DUF4935 domain-containing protein</fullName>
    </submittedName>
</protein>
<sequence length="469" mass="53670">MSYVVVFDTCSLEKNLNPSSRGWDLFRRWRLTVNASVCLARVTWIELRKHIKASQNERISRILNACFDDSTVTLFSLFDKPEDIENFKKKLLDDIERNLDDGLMKHLEEVFGVRPAILPDPEISHGDLLAKYYDGDRKPYNNRKSYQDTVLWESVLQLLSTAPAKKVVFISNNSKDFGEAKSRSEAGGESQKSSPNDSLHSDLKEDVIRIRQAESHAEHVDYYSSLDSAVGALYQHSGSDDSLDAYQVDGDIWKRLQGYIFSGGYMDRSFLLGYLKAQFFMVSKIERFSWTGFNLEIPRSTPSEALIEISRVQKLNDNERLIHARTCAVLPCNYVVSFRTPVSGQEAMESETIKVSIRMDFEFLFNRKNGKILSAYCVDAKLVEKLNVAVRIRKVFTSFEVSIKQGDKSRAEMKELSPESLKQVLGFLGLERLQDEIDRIEVFDTYTFGCPKPVLDFFFPEVEEPLLQG</sequence>
<proteinExistence type="predicted"/>